<dbReference type="OrthoDB" id="37450at2"/>
<gene>
    <name evidence="8" type="ORF">HS1_000988</name>
</gene>
<evidence type="ECO:0000256" key="3">
    <source>
        <dbReference type="ARBA" id="ARBA00023136"/>
    </source>
</evidence>
<evidence type="ECO:0000256" key="6">
    <source>
        <dbReference type="SAM" id="MobiDB-lite"/>
    </source>
</evidence>
<dbReference type="GO" id="GO:0030288">
    <property type="term" value="C:outer membrane-bounded periplasmic space"/>
    <property type="evidence" value="ECO:0007669"/>
    <property type="project" value="InterPro"/>
</dbReference>
<protein>
    <submittedName>
        <fullName evidence="8">Curli assembly protein CsgG</fullName>
    </submittedName>
</protein>
<evidence type="ECO:0000256" key="4">
    <source>
        <dbReference type="ARBA" id="ARBA00023139"/>
    </source>
</evidence>
<feature type="region of interest" description="Disordered" evidence="6">
    <location>
        <begin position="274"/>
        <end position="307"/>
    </location>
</feature>
<keyword evidence="2 7" id="KW-0732">Signal</keyword>
<dbReference type="Pfam" id="PF03783">
    <property type="entry name" value="CsgG"/>
    <property type="match status" value="1"/>
</dbReference>
<keyword evidence="1" id="KW-1003">Cell membrane</keyword>
<reference evidence="8 9" key="1">
    <citation type="submission" date="2015-10" db="EMBL/GenBank/DDBJ databases">
        <title>Candidatus Desulfofervidus auxilii, a hydrogenotrophic sulfate-reducing bacterium involved in the thermophilic anaerobic oxidation of methane.</title>
        <authorList>
            <person name="Krukenberg V."/>
            <person name="Richter M."/>
            <person name="Wegener G."/>
        </authorList>
    </citation>
    <scope>NUCLEOTIDE SEQUENCE [LARGE SCALE GENOMIC DNA]</scope>
    <source>
        <strain evidence="8 9">HS1</strain>
    </source>
</reference>
<keyword evidence="4" id="KW-0564">Palmitate</keyword>
<feature type="chain" id="PRO_5030992772" evidence="7">
    <location>
        <begin position="22"/>
        <end position="307"/>
    </location>
</feature>
<evidence type="ECO:0000256" key="7">
    <source>
        <dbReference type="SAM" id="SignalP"/>
    </source>
</evidence>
<sequence length="307" mass="33988">MKRMFFILCMIFVWSCGGNQATKVETAGPTVQQVVTYHGPKARIAVASFKCKAAWCQAQKLIHQQQKRGRWSGLFGKLIVRKTDEIAETAKGIGTGMSDMLTTALFRSGRFIVLERGEGLKSLKEEIDLSQTQYVNQSQAIKPGLLEGADILVIGAITEFEPAEGNVKGMAIPGFVPYVGGLSFQKKTAHVAVDIRLVDVRTGRIISAIKTEGKTSDWGVSGIGLAFTRNLPLAAGLSYFKNTPMEKAIRVMVDQTVNEIAKQIPESYYRYEDNTNQEPDVQTANQQQPENTRLQKSSVKKQKEIKR</sequence>
<organism evidence="8 9">
    <name type="scientific">Desulfofervidus auxilii</name>
    <dbReference type="NCBI Taxonomy" id="1621989"/>
    <lineage>
        <taxon>Bacteria</taxon>
        <taxon>Pseudomonadati</taxon>
        <taxon>Thermodesulfobacteriota</taxon>
        <taxon>Candidatus Desulfofervidia</taxon>
        <taxon>Candidatus Desulfofervidales</taxon>
        <taxon>Candidatus Desulfofervidaceae</taxon>
        <taxon>Candidatus Desulfofervidus</taxon>
    </lineage>
</organism>
<feature type="signal peptide" evidence="7">
    <location>
        <begin position="1"/>
        <end position="21"/>
    </location>
</feature>
<accession>A0A7U4QK15</accession>
<dbReference type="Gene3D" id="3.40.50.10610">
    <property type="entry name" value="ABC-type transport auxiliary lipoprotein component"/>
    <property type="match status" value="1"/>
</dbReference>
<evidence type="ECO:0000256" key="2">
    <source>
        <dbReference type="ARBA" id="ARBA00022729"/>
    </source>
</evidence>
<dbReference type="Proteomes" id="UP000070560">
    <property type="component" value="Chromosome"/>
</dbReference>
<dbReference type="KEGG" id="daw:HS1_000988"/>
<keyword evidence="5" id="KW-0449">Lipoprotein</keyword>
<dbReference type="AlphaFoldDB" id="A0A7U4QK15"/>
<evidence type="ECO:0000256" key="5">
    <source>
        <dbReference type="ARBA" id="ARBA00023288"/>
    </source>
</evidence>
<dbReference type="EMBL" id="CP013015">
    <property type="protein sequence ID" value="AMM40792.1"/>
    <property type="molecule type" value="Genomic_DNA"/>
</dbReference>
<dbReference type="PANTHER" id="PTHR41164">
    <property type="entry name" value="CURLI PRODUCTION ASSEMBLY/TRANSPORT COMPONENT CSGG"/>
    <property type="match status" value="1"/>
</dbReference>
<proteinExistence type="predicted"/>
<evidence type="ECO:0000313" key="8">
    <source>
        <dbReference type="EMBL" id="AMM40792.1"/>
    </source>
</evidence>
<name>A0A7U4QK15_DESA2</name>
<evidence type="ECO:0000313" key="9">
    <source>
        <dbReference type="Proteomes" id="UP000070560"/>
    </source>
</evidence>
<dbReference type="PANTHER" id="PTHR41164:SF1">
    <property type="entry name" value="CURLI PRODUCTION ASSEMBLY_TRANSPORT COMPONENT CSGG"/>
    <property type="match status" value="1"/>
</dbReference>
<keyword evidence="9" id="KW-1185">Reference proteome</keyword>
<evidence type="ECO:0000256" key="1">
    <source>
        <dbReference type="ARBA" id="ARBA00022475"/>
    </source>
</evidence>
<dbReference type="InterPro" id="IPR005534">
    <property type="entry name" value="Curli_assmbl/transp-comp_CsgG"/>
</dbReference>
<keyword evidence="3" id="KW-0472">Membrane</keyword>
<feature type="compositionally biased region" description="Polar residues" evidence="6">
    <location>
        <begin position="274"/>
        <end position="297"/>
    </location>
</feature>
<feature type="compositionally biased region" description="Basic residues" evidence="6">
    <location>
        <begin position="298"/>
        <end position="307"/>
    </location>
</feature>